<comment type="caution">
    <text evidence="5">The sequence shown here is derived from an EMBL/GenBank/DDBJ whole genome shotgun (WGS) entry which is preliminary data.</text>
</comment>
<dbReference type="Gene3D" id="3.10.20.10">
    <property type="match status" value="1"/>
</dbReference>
<dbReference type="EMBL" id="JBHSXN010000001">
    <property type="protein sequence ID" value="MFC6952404.1"/>
    <property type="molecule type" value="Genomic_DNA"/>
</dbReference>
<dbReference type="GO" id="GO:1990904">
    <property type="term" value="C:ribonucleoprotein complex"/>
    <property type="evidence" value="ECO:0007669"/>
    <property type="project" value="UniProtKB-KW"/>
</dbReference>
<keyword evidence="1 3" id="KW-0689">Ribosomal protein</keyword>
<dbReference type="GO" id="GO:0005840">
    <property type="term" value="C:ribosome"/>
    <property type="evidence" value="ECO:0007669"/>
    <property type="project" value="UniProtKB-KW"/>
</dbReference>
<dbReference type="NCBIfam" id="NF001981">
    <property type="entry name" value="PRK00773.1-1"/>
    <property type="match status" value="1"/>
</dbReference>
<dbReference type="InterPro" id="IPR023573">
    <property type="entry name" value="Ribosomal_eL20_dom"/>
</dbReference>
<dbReference type="Pfam" id="PF01775">
    <property type="entry name" value="Ribosomal_L18A"/>
    <property type="match status" value="1"/>
</dbReference>
<organism evidence="5 6">
    <name type="scientific">Halorubellus litoreus</name>
    <dbReference type="NCBI Taxonomy" id="755308"/>
    <lineage>
        <taxon>Archaea</taxon>
        <taxon>Methanobacteriati</taxon>
        <taxon>Methanobacteriota</taxon>
        <taxon>Stenosarchaea group</taxon>
        <taxon>Halobacteria</taxon>
        <taxon>Halobacteriales</taxon>
        <taxon>Halorubellaceae</taxon>
        <taxon>Halorubellus</taxon>
    </lineage>
</organism>
<protein>
    <recommendedName>
        <fullName evidence="3">Large ribosomal subunit protein eL20</fullName>
    </recommendedName>
</protein>
<comment type="similarity">
    <text evidence="3">Belongs to the eukaryotic ribosomal protein eL20 family.</text>
</comment>
<evidence type="ECO:0000313" key="6">
    <source>
        <dbReference type="Proteomes" id="UP001596395"/>
    </source>
</evidence>
<dbReference type="AlphaFoldDB" id="A0ABD5VG00"/>
<sequence length="58" mass="6715">MSQFTIRGTFQTKRGRNNFETTIDATNENVAREHTYANFGSRHGCTRHQVEIEEVEAQ</sequence>
<dbReference type="SUPFAM" id="SSF160374">
    <property type="entry name" value="RplX-like"/>
    <property type="match status" value="1"/>
</dbReference>
<keyword evidence="6" id="KW-1185">Reference proteome</keyword>
<keyword evidence="2 3" id="KW-0687">Ribonucleoprotein</keyword>
<evidence type="ECO:0000259" key="4">
    <source>
        <dbReference type="Pfam" id="PF01775"/>
    </source>
</evidence>
<keyword evidence="3" id="KW-0699">rRNA-binding</keyword>
<gene>
    <name evidence="3 5" type="primary">rpl18a</name>
    <name evidence="3" type="synonym">rpl20e</name>
    <name evidence="3" type="synonym">rplX</name>
    <name evidence="5" type="ORF">ACFQGB_05975</name>
</gene>
<feature type="domain" description="Large ribosomal subunit protein eL20" evidence="4">
    <location>
        <begin position="1"/>
        <end position="56"/>
    </location>
</feature>
<comment type="subunit">
    <text evidence="3">Part of the 50S ribosomal subunit. Binds 23S rRNA.</text>
</comment>
<dbReference type="RefSeq" id="WP_336349384.1">
    <property type="nucleotide sequence ID" value="NZ_JAZAQL010000001.1"/>
</dbReference>
<accession>A0ABD5VG00</accession>
<proteinExistence type="inferred from homology"/>
<evidence type="ECO:0000256" key="3">
    <source>
        <dbReference type="HAMAP-Rule" id="MF_00273"/>
    </source>
</evidence>
<dbReference type="GO" id="GO:0006412">
    <property type="term" value="P:translation"/>
    <property type="evidence" value="ECO:0007669"/>
    <property type="project" value="UniProtKB-UniRule"/>
</dbReference>
<keyword evidence="3" id="KW-0694">RNA-binding</keyword>
<dbReference type="HAMAP" id="MF_00273">
    <property type="entry name" value="Ribosomal_eL20"/>
    <property type="match status" value="1"/>
</dbReference>
<evidence type="ECO:0000313" key="5">
    <source>
        <dbReference type="EMBL" id="MFC6952404.1"/>
    </source>
</evidence>
<name>A0ABD5VG00_9EURY</name>
<dbReference type="GO" id="GO:0070180">
    <property type="term" value="F:large ribosomal subunit rRNA binding"/>
    <property type="evidence" value="ECO:0007669"/>
    <property type="project" value="UniProtKB-UniRule"/>
</dbReference>
<reference evidence="5 6" key="1">
    <citation type="journal article" date="2019" name="Int. J. Syst. Evol. Microbiol.">
        <title>The Global Catalogue of Microorganisms (GCM) 10K type strain sequencing project: providing services to taxonomists for standard genome sequencing and annotation.</title>
        <authorList>
            <consortium name="The Broad Institute Genomics Platform"/>
            <consortium name="The Broad Institute Genome Sequencing Center for Infectious Disease"/>
            <person name="Wu L."/>
            <person name="Ma J."/>
        </authorList>
    </citation>
    <scope>NUCLEOTIDE SEQUENCE [LARGE SCALE GENOMIC DNA]</scope>
    <source>
        <strain evidence="5 6">GX26</strain>
    </source>
</reference>
<evidence type="ECO:0000256" key="2">
    <source>
        <dbReference type="ARBA" id="ARBA00023274"/>
    </source>
</evidence>
<evidence type="ECO:0000256" key="1">
    <source>
        <dbReference type="ARBA" id="ARBA00022980"/>
    </source>
</evidence>
<dbReference type="InterPro" id="IPR028877">
    <property type="entry name" value="Ribosomal_eL20"/>
</dbReference>
<dbReference type="Proteomes" id="UP001596395">
    <property type="component" value="Unassembled WGS sequence"/>
</dbReference>